<dbReference type="Proteomes" id="UP000190166">
    <property type="component" value="Unassembled WGS sequence"/>
</dbReference>
<organism evidence="1 2">
    <name type="scientific">Chitinophaga ginsengisegetis</name>
    <dbReference type="NCBI Taxonomy" id="393003"/>
    <lineage>
        <taxon>Bacteria</taxon>
        <taxon>Pseudomonadati</taxon>
        <taxon>Bacteroidota</taxon>
        <taxon>Chitinophagia</taxon>
        <taxon>Chitinophagales</taxon>
        <taxon>Chitinophagaceae</taxon>
        <taxon>Chitinophaga</taxon>
    </lineage>
</organism>
<proteinExistence type="predicted"/>
<evidence type="ECO:0000313" key="2">
    <source>
        <dbReference type="Proteomes" id="UP000190166"/>
    </source>
</evidence>
<dbReference type="AlphaFoldDB" id="A0A1T5P8W7"/>
<reference evidence="1 2" key="1">
    <citation type="submission" date="2017-02" db="EMBL/GenBank/DDBJ databases">
        <authorList>
            <person name="Peterson S.W."/>
        </authorList>
    </citation>
    <scope>NUCLEOTIDE SEQUENCE [LARGE SCALE GENOMIC DNA]</scope>
    <source>
        <strain evidence="1 2">DSM 18108</strain>
    </source>
</reference>
<protein>
    <submittedName>
        <fullName evidence="1">Uncharacterized protein</fullName>
    </submittedName>
</protein>
<dbReference type="EMBL" id="FUZZ01000004">
    <property type="protein sequence ID" value="SKD09190.1"/>
    <property type="molecule type" value="Genomic_DNA"/>
</dbReference>
<name>A0A1T5P8W7_9BACT</name>
<gene>
    <name evidence="1" type="ORF">SAMN05660461_5073</name>
</gene>
<keyword evidence="2" id="KW-1185">Reference proteome</keyword>
<evidence type="ECO:0000313" key="1">
    <source>
        <dbReference type="EMBL" id="SKD09190.1"/>
    </source>
</evidence>
<sequence>MFLKKSAACNNPPFFKKQTQLTKAQQIGHIPLHWQDHFKNGALIRYAGRINSSFMV</sequence>
<accession>A0A1T5P8W7</accession>